<reference evidence="1 2" key="1">
    <citation type="submission" date="2018-10" db="EMBL/GenBank/DDBJ databases">
        <title>A high-quality apple genome assembly.</title>
        <authorList>
            <person name="Hu J."/>
        </authorList>
    </citation>
    <scope>NUCLEOTIDE SEQUENCE [LARGE SCALE GENOMIC DNA]</scope>
    <source>
        <strain evidence="2">cv. HFTH1</strain>
        <tissue evidence="1">Young leaf</tissue>
    </source>
</reference>
<dbReference type="EMBL" id="RDQH01000330">
    <property type="protein sequence ID" value="RXI01331.1"/>
    <property type="molecule type" value="Genomic_DNA"/>
</dbReference>
<proteinExistence type="predicted"/>
<dbReference type="Proteomes" id="UP000290289">
    <property type="component" value="Chromosome 4"/>
</dbReference>
<evidence type="ECO:0000313" key="1">
    <source>
        <dbReference type="EMBL" id="RXI01331.1"/>
    </source>
</evidence>
<keyword evidence="2" id="KW-1185">Reference proteome</keyword>
<evidence type="ECO:0000313" key="2">
    <source>
        <dbReference type="Proteomes" id="UP000290289"/>
    </source>
</evidence>
<gene>
    <name evidence="1" type="ORF">DVH24_001565</name>
</gene>
<sequence>MIGRNGMGSIVLQSWFIKSTEKQSTGIQQAHSLQSNGFKDHCIDRMEQSARRNFMHSFASKRPRVPTFLVCLVTVNAVKQSPCSEATCYLSKDMDMLSLI</sequence>
<organism evidence="1 2">
    <name type="scientific">Malus domestica</name>
    <name type="common">Apple</name>
    <name type="synonym">Pyrus malus</name>
    <dbReference type="NCBI Taxonomy" id="3750"/>
    <lineage>
        <taxon>Eukaryota</taxon>
        <taxon>Viridiplantae</taxon>
        <taxon>Streptophyta</taxon>
        <taxon>Embryophyta</taxon>
        <taxon>Tracheophyta</taxon>
        <taxon>Spermatophyta</taxon>
        <taxon>Magnoliopsida</taxon>
        <taxon>eudicotyledons</taxon>
        <taxon>Gunneridae</taxon>
        <taxon>Pentapetalae</taxon>
        <taxon>rosids</taxon>
        <taxon>fabids</taxon>
        <taxon>Rosales</taxon>
        <taxon>Rosaceae</taxon>
        <taxon>Amygdaloideae</taxon>
        <taxon>Maleae</taxon>
        <taxon>Malus</taxon>
    </lineage>
</organism>
<name>A0A498K151_MALDO</name>
<dbReference type="AlphaFoldDB" id="A0A498K151"/>
<comment type="caution">
    <text evidence="1">The sequence shown here is derived from an EMBL/GenBank/DDBJ whole genome shotgun (WGS) entry which is preliminary data.</text>
</comment>
<accession>A0A498K151</accession>
<protein>
    <submittedName>
        <fullName evidence="1">Uncharacterized protein</fullName>
    </submittedName>
</protein>